<dbReference type="Pfam" id="PF00356">
    <property type="entry name" value="LacI"/>
    <property type="match status" value="1"/>
</dbReference>
<name>A0ABW8T8H6_9CLOT</name>
<dbReference type="SMART" id="SM00354">
    <property type="entry name" value="HTH_LACI"/>
    <property type="match status" value="1"/>
</dbReference>
<dbReference type="Gene3D" id="1.10.260.40">
    <property type="entry name" value="lambda repressor-like DNA-binding domains"/>
    <property type="match status" value="1"/>
</dbReference>
<dbReference type="GO" id="GO:0003677">
    <property type="term" value="F:DNA binding"/>
    <property type="evidence" value="ECO:0007669"/>
    <property type="project" value="UniProtKB-KW"/>
</dbReference>
<dbReference type="Proteomes" id="UP001623591">
    <property type="component" value="Unassembled WGS sequence"/>
</dbReference>
<protein>
    <submittedName>
        <fullName evidence="5">LacI family DNA-binding transcriptional regulator</fullName>
    </submittedName>
</protein>
<organism evidence="5 6">
    <name type="scientific">Candidatus Clostridium stratigraminis</name>
    <dbReference type="NCBI Taxonomy" id="3381661"/>
    <lineage>
        <taxon>Bacteria</taxon>
        <taxon>Bacillati</taxon>
        <taxon>Bacillota</taxon>
        <taxon>Clostridia</taxon>
        <taxon>Eubacteriales</taxon>
        <taxon>Clostridiaceae</taxon>
        <taxon>Clostridium</taxon>
    </lineage>
</organism>
<dbReference type="PROSITE" id="PS50932">
    <property type="entry name" value="HTH_LACI_2"/>
    <property type="match status" value="1"/>
</dbReference>
<keyword evidence="3" id="KW-0804">Transcription</keyword>
<evidence type="ECO:0000313" key="5">
    <source>
        <dbReference type="EMBL" id="MFL0248641.1"/>
    </source>
</evidence>
<accession>A0ABW8T8H6</accession>
<dbReference type="InterPro" id="IPR000843">
    <property type="entry name" value="HTH_LacI"/>
</dbReference>
<dbReference type="Gene3D" id="3.40.50.2300">
    <property type="match status" value="2"/>
</dbReference>
<dbReference type="RefSeq" id="WP_406771069.1">
    <property type="nucleotide sequence ID" value="NZ_JBJHZZ010000024.1"/>
</dbReference>
<sequence length="336" mass="36987">MNVTIKEVAKMVGVSPSTVSRVISDSPRISEETKKTVRQAMERLGYHPNAIARSLVSKATKTIGIVMSQSTEDAFLNPFFPQALSGVSAAAHEHGYCILLSTGNDEAEQLESIESIVMGGRVDGVIVMYSSVENKVLDTLKRMNTPAVVIGKPINSKDTLFVDNDNVEASFKLTEKLIKNGHKKIALMSGPFKFVFSLDRLDGYLNALKKNRINFNKEYVVELPEFSKEGGYIAAKQLLELNERPTALVVTDDVMAFGAMDAIKEKDLKMPQDIEVMSFNNVPSSELTQPSLTSVDIDASSLGYEASKLIIEKIEGKDTRSKVIIPTKIIYRESSK</sequence>
<dbReference type="SUPFAM" id="SSF53822">
    <property type="entry name" value="Periplasmic binding protein-like I"/>
    <property type="match status" value="1"/>
</dbReference>
<dbReference type="InterPro" id="IPR028082">
    <property type="entry name" value="Peripla_BP_I"/>
</dbReference>
<dbReference type="CDD" id="cd01392">
    <property type="entry name" value="HTH_LacI"/>
    <property type="match status" value="1"/>
</dbReference>
<evidence type="ECO:0000256" key="1">
    <source>
        <dbReference type="ARBA" id="ARBA00023015"/>
    </source>
</evidence>
<comment type="caution">
    <text evidence="5">The sequence shown here is derived from an EMBL/GenBank/DDBJ whole genome shotgun (WGS) entry which is preliminary data.</text>
</comment>
<dbReference type="PANTHER" id="PTHR30146">
    <property type="entry name" value="LACI-RELATED TRANSCRIPTIONAL REPRESSOR"/>
    <property type="match status" value="1"/>
</dbReference>
<evidence type="ECO:0000313" key="6">
    <source>
        <dbReference type="Proteomes" id="UP001623591"/>
    </source>
</evidence>
<dbReference type="SUPFAM" id="SSF47413">
    <property type="entry name" value="lambda repressor-like DNA-binding domains"/>
    <property type="match status" value="1"/>
</dbReference>
<reference evidence="5 6" key="1">
    <citation type="submission" date="2024-11" db="EMBL/GenBank/DDBJ databases">
        <authorList>
            <person name="Heng Y.C."/>
            <person name="Lim A.C.H."/>
            <person name="Lee J.K.Y."/>
            <person name="Kittelmann S."/>
        </authorList>
    </citation>
    <scope>NUCLEOTIDE SEQUENCE [LARGE SCALE GENOMIC DNA]</scope>
    <source>
        <strain evidence="5 6">WILCCON 0185</strain>
    </source>
</reference>
<keyword evidence="1" id="KW-0805">Transcription regulation</keyword>
<dbReference type="EMBL" id="JBJHZZ010000024">
    <property type="protein sequence ID" value="MFL0248641.1"/>
    <property type="molecule type" value="Genomic_DNA"/>
</dbReference>
<dbReference type="InterPro" id="IPR010982">
    <property type="entry name" value="Lambda_DNA-bd_dom_sf"/>
</dbReference>
<feature type="domain" description="HTH lacI-type" evidence="4">
    <location>
        <begin position="3"/>
        <end position="57"/>
    </location>
</feature>
<dbReference type="InterPro" id="IPR046335">
    <property type="entry name" value="LacI/GalR-like_sensor"/>
</dbReference>
<keyword evidence="2 5" id="KW-0238">DNA-binding</keyword>
<evidence type="ECO:0000256" key="2">
    <source>
        <dbReference type="ARBA" id="ARBA00023125"/>
    </source>
</evidence>
<dbReference type="PROSITE" id="PS00356">
    <property type="entry name" value="HTH_LACI_1"/>
    <property type="match status" value="1"/>
</dbReference>
<gene>
    <name evidence="5" type="ORF">ACJDUG_16985</name>
</gene>
<dbReference type="Pfam" id="PF13377">
    <property type="entry name" value="Peripla_BP_3"/>
    <property type="match status" value="1"/>
</dbReference>
<evidence type="ECO:0000259" key="4">
    <source>
        <dbReference type="PROSITE" id="PS50932"/>
    </source>
</evidence>
<evidence type="ECO:0000256" key="3">
    <source>
        <dbReference type="ARBA" id="ARBA00023163"/>
    </source>
</evidence>
<dbReference type="CDD" id="cd06294">
    <property type="entry name" value="PBP1_MalR-like"/>
    <property type="match status" value="1"/>
</dbReference>
<dbReference type="PANTHER" id="PTHR30146:SF109">
    <property type="entry name" value="HTH-TYPE TRANSCRIPTIONAL REGULATOR GALS"/>
    <property type="match status" value="1"/>
</dbReference>
<keyword evidence="6" id="KW-1185">Reference proteome</keyword>
<proteinExistence type="predicted"/>